<keyword evidence="3" id="KW-0969">Cilium</keyword>
<feature type="region of interest" description="Disordered" evidence="1">
    <location>
        <begin position="401"/>
        <end position="438"/>
    </location>
</feature>
<keyword evidence="3" id="KW-0282">Flagellum</keyword>
<protein>
    <submittedName>
        <fullName evidence="3">Flagellar hook-length control protein FliK</fullName>
    </submittedName>
</protein>
<dbReference type="Gene3D" id="3.30.750.140">
    <property type="match status" value="1"/>
</dbReference>
<evidence type="ECO:0000256" key="1">
    <source>
        <dbReference type="SAM" id="MobiDB-lite"/>
    </source>
</evidence>
<evidence type="ECO:0000259" key="2">
    <source>
        <dbReference type="Pfam" id="PF02120"/>
    </source>
</evidence>
<feature type="domain" description="Flagellar hook-length control protein-like C-terminal" evidence="2">
    <location>
        <begin position="332"/>
        <end position="401"/>
    </location>
</feature>
<feature type="compositionally biased region" description="Basic and acidic residues" evidence="1">
    <location>
        <begin position="401"/>
        <end position="437"/>
    </location>
</feature>
<gene>
    <name evidence="3" type="ORF">JOC94_003496</name>
</gene>
<keyword evidence="3" id="KW-0966">Cell projection</keyword>
<name>A0ABS2RD28_9BACI</name>
<dbReference type="CDD" id="cd17470">
    <property type="entry name" value="T3SS_Flik_C"/>
    <property type="match status" value="1"/>
</dbReference>
<dbReference type="InterPro" id="IPR021136">
    <property type="entry name" value="Flagellar_hook_control-like_C"/>
</dbReference>
<proteinExistence type="predicted"/>
<evidence type="ECO:0000313" key="3">
    <source>
        <dbReference type="EMBL" id="MBM7716476.1"/>
    </source>
</evidence>
<dbReference type="EMBL" id="JAFBFH010000027">
    <property type="protein sequence ID" value="MBM7716476.1"/>
    <property type="molecule type" value="Genomic_DNA"/>
</dbReference>
<sequence>MRLQLLEMMPNKVTSETGQANVDQGTLFHQVLGGLIKNLNGDDPSLLSEEGDSQSQKLTQDVQNFASLLSEEDGSVLQKLIKDIQHLVPLLSKEIEQELEHIDPQLLENMKQVLLELENTEVTNPLDLLKKLEEFISLVAESPVEHEHNTIQQLHQLGEKLTSILGTPEAQKYLRFDEFKTRPAPERSEIVSELTKTVPEPTKTVPERPESLRAVQPENEWPKVADSTEKHKESPIVQLAKSRSLQPVNNQVSREQQLNLGLIFGRQAYQEHAAPRISIDRDSPFNMGLTEAHTKQYLSRLLDDGVQEPEGRALVRKLVSVLRNAHFSNIHQTKQLTIRLYPEHLGMLRVELFQKEGEMVARIIASTQMAKKLLDSNLQQLKHGLVNHNIQIEKVDVTHQPNIEKHPYFDGKQGQKEQQEEQHSEQTQKEKKEKNEQHFSIVLNDAIFETEV</sequence>
<dbReference type="RefSeq" id="WP_077111724.1">
    <property type="nucleotide sequence ID" value="NZ_JAFBFH010000027.1"/>
</dbReference>
<keyword evidence="4" id="KW-1185">Reference proteome</keyword>
<organism evidence="3 4">
    <name type="scientific">Siminovitchia thermophila</name>
    <dbReference type="NCBI Taxonomy" id="1245522"/>
    <lineage>
        <taxon>Bacteria</taxon>
        <taxon>Bacillati</taxon>
        <taxon>Bacillota</taxon>
        <taxon>Bacilli</taxon>
        <taxon>Bacillales</taxon>
        <taxon>Bacillaceae</taxon>
        <taxon>Siminovitchia</taxon>
    </lineage>
</organism>
<dbReference type="Pfam" id="PF02120">
    <property type="entry name" value="Flg_hook"/>
    <property type="match status" value="1"/>
</dbReference>
<dbReference type="Proteomes" id="UP000823485">
    <property type="component" value="Unassembled WGS sequence"/>
</dbReference>
<accession>A0ABS2RD28</accession>
<evidence type="ECO:0000313" key="4">
    <source>
        <dbReference type="Proteomes" id="UP000823485"/>
    </source>
</evidence>
<reference evidence="3 4" key="1">
    <citation type="submission" date="2021-01" db="EMBL/GenBank/DDBJ databases">
        <title>Genomic Encyclopedia of Type Strains, Phase IV (KMG-IV): sequencing the most valuable type-strain genomes for metagenomic binning, comparative biology and taxonomic classification.</title>
        <authorList>
            <person name="Goeker M."/>
        </authorList>
    </citation>
    <scope>NUCLEOTIDE SEQUENCE [LARGE SCALE GENOMIC DNA]</scope>
    <source>
        <strain evidence="3 4">DSM 105453</strain>
    </source>
</reference>
<dbReference type="InterPro" id="IPR038610">
    <property type="entry name" value="FliK-like_C_sf"/>
</dbReference>
<comment type="caution">
    <text evidence="3">The sequence shown here is derived from an EMBL/GenBank/DDBJ whole genome shotgun (WGS) entry which is preliminary data.</text>
</comment>